<evidence type="ECO:0008006" key="3">
    <source>
        <dbReference type="Google" id="ProtNLM"/>
    </source>
</evidence>
<evidence type="ECO:0000313" key="2">
    <source>
        <dbReference type="Proteomes" id="UP001144280"/>
    </source>
</evidence>
<sequence>MRTLTGDLTVSYAVRGKTTVATVGGTVDDEGRRLLTEGLEAALGLRGRGPIVVDVSAVLVLEPATMLCIAAVAREAAKAGRDVSVRI</sequence>
<evidence type="ECO:0000313" key="1">
    <source>
        <dbReference type="EMBL" id="GLH99731.1"/>
    </source>
</evidence>
<dbReference type="EMBL" id="BSDI01000027">
    <property type="protein sequence ID" value="GLH99731.1"/>
    <property type="molecule type" value="Genomic_DNA"/>
</dbReference>
<protein>
    <recommendedName>
        <fullName evidence="3">STAS domain-containing protein</fullName>
    </recommendedName>
</protein>
<gene>
    <name evidence="1" type="ORF">Pa4123_50070</name>
</gene>
<dbReference type="Proteomes" id="UP001144280">
    <property type="component" value="Unassembled WGS sequence"/>
</dbReference>
<accession>A0ABQ5QYV2</accession>
<proteinExistence type="predicted"/>
<dbReference type="InterPro" id="IPR036513">
    <property type="entry name" value="STAS_dom_sf"/>
</dbReference>
<dbReference type="Gene3D" id="3.30.750.24">
    <property type="entry name" value="STAS domain"/>
    <property type="match status" value="1"/>
</dbReference>
<reference evidence="1" key="1">
    <citation type="submission" date="2022-12" db="EMBL/GenBank/DDBJ databases">
        <title>New Phytohabitans aurantiacus sp. RD004123 nov., an actinomycete isolated from soil.</title>
        <authorList>
            <person name="Triningsih D.W."/>
            <person name="Harunari E."/>
            <person name="Igarashi Y."/>
        </authorList>
    </citation>
    <scope>NUCLEOTIDE SEQUENCE</scope>
    <source>
        <strain evidence="1">RD004123</strain>
    </source>
</reference>
<organism evidence="1 2">
    <name type="scientific">Phytohabitans aurantiacus</name>
    <dbReference type="NCBI Taxonomy" id="3016789"/>
    <lineage>
        <taxon>Bacteria</taxon>
        <taxon>Bacillati</taxon>
        <taxon>Actinomycetota</taxon>
        <taxon>Actinomycetes</taxon>
        <taxon>Micromonosporales</taxon>
        <taxon>Micromonosporaceae</taxon>
    </lineage>
</organism>
<name>A0ABQ5QYV2_9ACTN</name>
<comment type="caution">
    <text evidence="1">The sequence shown here is derived from an EMBL/GenBank/DDBJ whole genome shotgun (WGS) entry which is preliminary data.</text>
</comment>
<keyword evidence="2" id="KW-1185">Reference proteome</keyword>
<dbReference type="RefSeq" id="WP_281899594.1">
    <property type="nucleotide sequence ID" value="NZ_BSDI01000027.1"/>
</dbReference>